<dbReference type="CDD" id="cd18115">
    <property type="entry name" value="ATP-synt_F1_beta_N"/>
    <property type="match status" value="1"/>
</dbReference>
<keyword evidence="15" id="KW-1185">Reference proteome</keyword>
<dbReference type="PANTHER" id="PTHR15184:SF71">
    <property type="entry name" value="ATP SYNTHASE SUBUNIT BETA, MITOCHONDRIAL"/>
    <property type="match status" value="1"/>
</dbReference>
<dbReference type="InterPro" id="IPR003593">
    <property type="entry name" value="AAA+_ATPase"/>
</dbReference>
<dbReference type="Gene3D" id="1.10.1140.10">
    <property type="entry name" value="Bovine Mitochondrial F1-atpase, Atp Synthase Beta Chain, Chain D, domain 3"/>
    <property type="match status" value="1"/>
</dbReference>
<dbReference type="FunFam" id="3.40.50.300:FF:000004">
    <property type="entry name" value="ATP synthase subunit beta"/>
    <property type="match status" value="1"/>
</dbReference>
<dbReference type="SUPFAM" id="SSF52540">
    <property type="entry name" value="P-loop containing nucleoside triphosphate hydrolases"/>
    <property type="match status" value="1"/>
</dbReference>
<keyword evidence="12" id="KW-1003">Cell membrane</keyword>
<dbReference type="GO" id="GO:0046933">
    <property type="term" value="F:proton-transporting ATP synthase activity, rotational mechanism"/>
    <property type="evidence" value="ECO:0007669"/>
    <property type="project" value="UniProtKB-UniRule"/>
</dbReference>
<feature type="domain" description="AAA+ ATPase" evidence="13">
    <location>
        <begin position="147"/>
        <end position="324"/>
    </location>
</feature>
<evidence type="ECO:0000256" key="2">
    <source>
        <dbReference type="ARBA" id="ARBA00008936"/>
    </source>
</evidence>
<keyword evidence="5 12" id="KW-0375">Hydrogen ion transport</keyword>
<dbReference type="EC" id="7.1.2.2" evidence="12"/>
<dbReference type="PROSITE" id="PS00152">
    <property type="entry name" value="ATPASE_ALPHA_BETA"/>
    <property type="match status" value="1"/>
</dbReference>
<keyword evidence="11 12" id="KW-0066">ATP synthesis</keyword>
<evidence type="ECO:0000256" key="8">
    <source>
        <dbReference type="ARBA" id="ARBA00023065"/>
    </source>
</evidence>
<dbReference type="HOGENOM" id="CLU_022398_0_2_4"/>
<dbReference type="RefSeq" id="WP_024005182.1">
    <property type="nucleotide sequence ID" value="NZ_KI650979.1"/>
</dbReference>
<dbReference type="AlphaFoldDB" id="V8QVE7"/>
<comment type="caution">
    <text evidence="14">The sequence shown here is derived from an EMBL/GenBank/DDBJ whole genome shotgun (WGS) entry which is preliminary data.</text>
</comment>
<dbReference type="Proteomes" id="UP000018733">
    <property type="component" value="Unassembled WGS sequence"/>
</dbReference>
<dbReference type="Gene3D" id="2.40.10.170">
    <property type="match status" value="1"/>
</dbReference>
<dbReference type="GO" id="GO:0005886">
    <property type="term" value="C:plasma membrane"/>
    <property type="evidence" value="ECO:0007669"/>
    <property type="project" value="UniProtKB-SubCell"/>
</dbReference>
<feature type="binding site" evidence="12">
    <location>
        <begin position="155"/>
        <end position="162"/>
    </location>
    <ligand>
        <name>ATP</name>
        <dbReference type="ChEBI" id="CHEBI:30616"/>
    </ligand>
</feature>
<name>V8QVE7_9BURK</name>
<dbReference type="InterPro" id="IPR005722">
    <property type="entry name" value="ATP_synth_F1_bsu"/>
</dbReference>
<dbReference type="InterPro" id="IPR000194">
    <property type="entry name" value="ATPase_F1/V1/A1_a/bsu_nucl-bd"/>
</dbReference>
<evidence type="ECO:0000256" key="1">
    <source>
        <dbReference type="ARBA" id="ARBA00004170"/>
    </source>
</evidence>
<gene>
    <name evidence="12" type="primary">atpD</name>
    <name evidence="14" type="ORF">W822_11075</name>
</gene>
<comment type="similarity">
    <text evidence="2 12">Belongs to the ATPase alpha/beta chains family.</text>
</comment>
<keyword evidence="10 12" id="KW-0139">CF(1)</keyword>
<keyword evidence="7 12" id="KW-1278">Translocase</keyword>
<dbReference type="Pfam" id="PF22919">
    <property type="entry name" value="ATP-synt_VA_C"/>
    <property type="match status" value="1"/>
</dbReference>
<dbReference type="PATRIC" id="fig|1424334.3.peg.2228"/>
<keyword evidence="3 12" id="KW-0813">Transport</keyword>
<dbReference type="InterPro" id="IPR055190">
    <property type="entry name" value="ATP-synt_VA_C"/>
</dbReference>
<dbReference type="CDD" id="cd18110">
    <property type="entry name" value="ATP-synt_F1_beta_C"/>
    <property type="match status" value="1"/>
</dbReference>
<dbReference type="Gene3D" id="3.40.50.300">
    <property type="entry name" value="P-loop containing nucleotide triphosphate hydrolases"/>
    <property type="match status" value="1"/>
</dbReference>
<dbReference type="InterPro" id="IPR020003">
    <property type="entry name" value="ATPase_a/bsu_AS"/>
</dbReference>
<comment type="catalytic activity">
    <reaction evidence="12">
        <text>ATP + H2O + 4 H(+)(in) = ADP + phosphate + 5 H(+)(out)</text>
        <dbReference type="Rhea" id="RHEA:57720"/>
        <dbReference type="ChEBI" id="CHEBI:15377"/>
        <dbReference type="ChEBI" id="CHEBI:15378"/>
        <dbReference type="ChEBI" id="CHEBI:30616"/>
        <dbReference type="ChEBI" id="CHEBI:43474"/>
        <dbReference type="ChEBI" id="CHEBI:456216"/>
        <dbReference type="EC" id="7.1.2.2"/>
    </reaction>
</comment>
<dbReference type="NCBIfam" id="TIGR01039">
    <property type="entry name" value="atpD"/>
    <property type="match status" value="1"/>
</dbReference>
<dbReference type="PANTHER" id="PTHR15184">
    <property type="entry name" value="ATP SYNTHASE"/>
    <property type="match status" value="1"/>
</dbReference>
<evidence type="ECO:0000256" key="9">
    <source>
        <dbReference type="ARBA" id="ARBA00023136"/>
    </source>
</evidence>
<evidence type="ECO:0000313" key="14">
    <source>
        <dbReference type="EMBL" id="ETF03328.1"/>
    </source>
</evidence>
<evidence type="ECO:0000256" key="6">
    <source>
        <dbReference type="ARBA" id="ARBA00022840"/>
    </source>
</evidence>
<comment type="subcellular location">
    <subcellularLocation>
        <location evidence="12">Cell membrane</location>
        <topology evidence="12">Peripheral membrane protein</topology>
    </subcellularLocation>
    <subcellularLocation>
        <location evidence="1">Membrane</location>
        <topology evidence="1">Peripheral membrane protein</topology>
    </subcellularLocation>
</comment>
<evidence type="ECO:0000256" key="11">
    <source>
        <dbReference type="ARBA" id="ARBA00023310"/>
    </source>
</evidence>
<dbReference type="OrthoDB" id="9801639at2"/>
<dbReference type="CDD" id="cd01133">
    <property type="entry name" value="F1-ATPase_beta_CD"/>
    <property type="match status" value="1"/>
</dbReference>
<proteinExistence type="inferred from homology"/>
<dbReference type="SUPFAM" id="SSF47917">
    <property type="entry name" value="C-terminal domain of alpha and beta subunits of F1 ATP synthase"/>
    <property type="match status" value="1"/>
</dbReference>
<comment type="function">
    <text evidence="12">Produces ATP from ADP in the presence of a proton gradient across the membrane. The catalytic sites are hosted primarily by the beta subunits.</text>
</comment>
<sequence length="466" mass="50644">MSNGTIVQCIGAVVDIQFPRDNMPKVYEALVLADNESKFAEKGLTLEVQQQLGDGVVRTIALGSSDGLRRGMAVDRTNAAISVPVGEGTLGRIMDVLGRPIDEAGPIASEEKREIHQAAPKFDELSPSVELLETGIKVIDLVCPFAKGGKVGLFGGAGVGKTVNMMELINNIAKQHSGLSVFAGVGERTREGNDFYHEMEESNVLDKVAMVFGQMNEPPGNRLRVALTGLTMAEKFRDEGRDILFFVDNIYRYTLAGTEVSALLGRMPSAVGYQPTLAEEMGVLQERITSTKTGSITSIQAVYVPADDLTDPSPATTFQHLDSTVVLSRDIASLGIYPAVDPLDSTSRQLDPQVVGEEHYAVARGVQQTLQRYKELRDIIAILGMDELSPEDKQAVARARKIQRFLSQPFHVAEVFTGSPGKYVPLAETIRGFKMIVDGECDSLPEQAFYMVGTIDEAFEKAKSLK</sequence>
<dbReference type="SMART" id="SM00382">
    <property type="entry name" value="AAA"/>
    <property type="match status" value="1"/>
</dbReference>
<keyword evidence="9 12" id="KW-0472">Membrane</keyword>
<dbReference type="InterPro" id="IPR024034">
    <property type="entry name" value="ATPase_F1/V1_b/a_C"/>
</dbReference>
<dbReference type="InterPro" id="IPR036121">
    <property type="entry name" value="ATPase_F1/V1/A1_a/bsu_N_sf"/>
</dbReference>
<accession>V8QVE7</accession>
<keyword evidence="6 12" id="KW-0067">ATP-binding</keyword>
<protein>
    <recommendedName>
        <fullName evidence="12">ATP synthase subunit beta</fullName>
        <ecNumber evidence="12">7.1.2.2</ecNumber>
    </recommendedName>
    <alternativeName>
        <fullName evidence="12">ATP synthase F1 sector subunit beta</fullName>
    </alternativeName>
    <alternativeName>
        <fullName evidence="12">F-ATPase subunit beta</fullName>
    </alternativeName>
</protein>
<dbReference type="eggNOG" id="COG0055">
    <property type="taxonomic scope" value="Bacteria"/>
</dbReference>
<evidence type="ECO:0000256" key="5">
    <source>
        <dbReference type="ARBA" id="ARBA00022781"/>
    </source>
</evidence>
<dbReference type="InterPro" id="IPR027417">
    <property type="entry name" value="P-loop_NTPase"/>
</dbReference>
<evidence type="ECO:0000256" key="3">
    <source>
        <dbReference type="ARBA" id="ARBA00022448"/>
    </source>
</evidence>
<reference evidence="14 15" key="1">
    <citation type="journal article" date="2014" name="Genome Announc.">
        <title>Draft Genome Sequence of Advenella kashmirensis Strain W13003, a Polycyclic Aromatic Hydrocarbon-Degrading Bacterium.</title>
        <authorList>
            <person name="Wang X."/>
            <person name="Jin D."/>
            <person name="Zhou L."/>
            <person name="Wu L."/>
            <person name="An W."/>
            <person name="Zhao L."/>
        </authorList>
    </citation>
    <scope>NUCLEOTIDE SEQUENCE [LARGE SCALE GENOMIC DNA]</scope>
    <source>
        <strain evidence="14 15">W13003</strain>
    </source>
</reference>
<dbReference type="HAMAP" id="MF_01347">
    <property type="entry name" value="ATP_synth_beta_bact"/>
    <property type="match status" value="1"/>
</dbReference>
<dbReference type="InterPro" id="IPR050053">
    <property type="entry name" value="ATPase_alpha/beta_chains"/>
</dbReference>
<evidence type="ECO:0000256" key="4">
    <source>
        <dbReference type="ARBA" id="ARBA00022741"/>
    </source>
</evidence>
<evidence type="ECO:0000256" key="12">
    <source>
        <dbReference type="HAMAP-Rule" id="MF_01347"/>
    </source>
</evidence>
<evidence type="ECO:0000256" key="10">
    <source>
        <dbReference type="ARBA" id="ARBA00023196"/>
    </source>
</evidence>
<organism evidence="14 15">
    <name type="scientific">Advenella kashmirensis W13003</name>
    <dbReference type="NCBI Taxonomy" id="1424334"/>
    <lineage>
        <taxon>Bacteria</taxon>
        <taxon>Pseudomonadati</taxon>
        <taxon>Pseudomonadota</taxon>
        <taxon>Betaproteobacteria</taxon>
        <taxon>Burkholderiales</taxon>
        <taxon>Alcaligenaceae</taxon>
    </lineage>
</organism>
<dbReference type="FunFam" id="1.10.1140.10:FF:000001">
    <property type="entry name" value="ATP synthase subunit beta"/>
    <property type="match status" value="1"/>
</dbReference>
<dbReference type="STRING" id="1424334.W822_11075"/>
<dbReference type="Pfam" id="PF02874">
    <property type="entry name" value="ATP-synt_ab_N"/>
    <property type="match status" value="1"/>
</dbReference>
<dbReference type="GO" id="GO:0045259">
    <property type="term" value="C:proton-transporting ATP synthase complex"/>
    <property type="evidence" value="ECO:0007669"/>
    <property type="project" value="UniProtKB-KW"/>
</dbReference>
<keyword evidence="8 12" id="KW-0406">Ion transport</keyword>
<dbReference type="GO" id="GO:0005524">
    <property type="term" value="F:ATP binding"/>
    <property type="evidence" value="ECO:0007669"/>
    <property type="project" value="UniProtKB-UniRule"/>
</dbReference>
<dbReference type="InterPro" id="IPR004100">
    <property type="entry name" value="ATPase_F1/V1/A1_a/bsu_N"/>
</dbReference>
<evidence type="ECO:0000313" key="15">
    <source>
        <dbReference type="Proteomes" id="UP000018733"/>
    </source>
</evidence>
<evidence type="ECO:0000259" key="13">
    <source>
        <dbReference type="SMART" id="SM00382"/>
    </source>
</evidence>
<dbReference type="SUPFAM" id="SSF50615">
    <property type="entry name" value="N-terminal domain of alpha and beta subunits of F1 ATP synthase"/>
    <property type="match status" value="1"/>
</dbReference>
<keyword evidence="4 12" id="KW-0547">Nucleotide-binding</keyword>
<dbReference type="Pfam" id="PF00006">
    <property type="entry name" value="ATP-synt_ab"/>
    <property type="match status" value="1"/>
</dbReference>
<evidence type="ECO:0000256" key="7">
    <source>
        <dbReference type="ARBA" id="ARBA00022967"/>
    </source>
</evidence>
<dbReference type="EMBL" id="AYXT01000009">
    <property type="protein sequence ID" value="ETF03328.1"/>
    <property type="molecule type" value="Genomic_DNA"/>
</dbReference>